<dbReference type="STRING" id="1165861.A0A0L0UZB4"/>
<evidence type="ECO:0000256" key="2">
    <source>
        <dbReference type="ARBA" id="ARBA00001933"/>
    </source>
</evidence>
<name>A0A0L0UZB4_9BASI</name>
<comment type="similarity">
    <text evidence="4 12">Belongs to the serine/threonine dehydratase family.</text>
</comment>
<comment type="pathway">
    <text evidence="3 12">Amino-acid biosynthesis; L-isoleucine biosynthesis; 2-oxobutanoate from L-threonine: step 1/1.</text>
</comment>
<dbReference type="CDD" id="cd04907">
    <property type="entry name" value="ACT_ThrD-I_2"/>
    <property type="match status" value="1"/>
</dbReference>
<keyword evidence="6 12" id="KW-0028">Amino-acid biosynthesis</keyword>
<dbReference type="GO" id="GO:0006565">
    <property type="term" value="P:L-serine catabolic process"/>
    <property type="evidence" value="ECO:0007669"/>
    <property type="project" value="TreeGrafter"/>
</dbReference>
<comment type="cofactor">
    <cofactor evidence="2 12">
        <name>pyridoxal 5'-phosphate</name>
        <dbReference type="ChEBI" id="CHEBI:597326"/>
    </cofactor>
</comment>
<dbReference type="UniPathway" id="UPA00047">
    <property type="reaction ID" value="UER00054"/>
</dbReference>
<evidence type="ECO:0000313" key="15">
    <source>
        <dbReference type="EMBL" id="KNE92365.1"/>
    </source>
</evidence>
<dbReference type="GO" id="GO:0003941">
    <property type="term" value="F:L-serine ammonia-lyase activity"/>
    <property type="evidence" value="ECO:0007669"/>
    <property type="project" value="TreeGrafter"/>
</dbReference>
<gene>
    <name evidence="15" type="ORF">PSTG_14201</name>
</gene>
<dbReference type="GO" id="GO:0030170">
    <property type="term" value="F:pyridoxal phosphate binding"/>
    <property type="evidence" value="ECO:0007669"/>
    <property type="project" value="InterPro"/>
</dbReference>
<reference evidence="16" key="1">
    <citation type="submission" date="2014-03" db="EMBL/GenBank/DDBJ databases">
        <title>The Genome Sequence of Puccinia striiformis f. sp. tritici PST-78.</title>
        <authorList>
            <consortium name="The Broad Institute Genome Sequencing Platform"/>
            <person name="Cuomo C."/>
            <person name="Hulbert S."/>
            <person name="Chen X."/>
            <person name="Walker B."/>
            <person name="Young S.K."/>
            <person name="Zeng Q."/>
            <person name="Gargeya S."/>
            <person name="Fitzgerald M."/>
            <person name="Haas B."/>
            <person name="Abouelleil A."/>
            <person name="Alvarado L."/>
            <person name="Arachchi H.M."/>
            <person name="Berlin A.M."/>
            <person name="Chapman S.B."/>
            <person name="Goldberg J."/>
            <person name="Griggs A."/>
            <person name="Gujja S."/>
            <person name="Hansen M."/>
            <person name="Howarth C."/>
            <person name="Imamovic A."/>
            <person name="Larimer J."/>
            <person name="McCowan C."/>
            <person name="Montmayeur A."/>
            <person name="Murphy C."/>
            <person name="Neiman D."/>
            <person name="Pearson M."/>
            <person name="Priest M."/>
            <person name="Roberts A."/>
            <person name="Saif S."/>
            <person name="Shea T."/>
            <person name="Sisk P."/>
            <person name="Sykes S."/>
            <person name="Wortman J."/>
            <person name="Nusbaum C."/>
            <person name="Birren B."/>
        </authorList>
    </citation>
    <scope>NUCLEOTIDE SEQUENCE [LARGE SCALE GENOMIC DNA]</scope>
    <source>
        <strain evidence="16">race PST-78</strain>
    </source>
</reference>
<evidence type="ECO:0000256" key="7">
    <source>
        <dbReference type="ARBA" id="ARBA00022624"/>
    </source>
</evidence>
<evidence type="ECO:0000256" key="13">
    <source>
        <dbReference type="SAM" id="MobiDB-lite"/>
    </source>
</evidence>
<dbReference type="InterPro" id="IPR036052">
    <property type="entry name" value="TrpB-like_PALP_sf"/>
</dbReference>
<dbReference type="PANTHER" id="PTHR48078">
    <property type="entry name" value="THREONINE DEHYDRATASE, MITOCHONDRIAL-RELATED"/>
    <property type="match status" value="1"/>
</dbReference>
<proteinExistence type="inferred from homology"/>
<evidence type="ECO:0000256" key="5">
    <source>
        <dbReference type="ARBA" id="ARBA00011881"/>
    </source>
</evidence>
<dbReference type="NCBIfam" id="TIGR01124">
    <property type="entry name" value="ilvA_2Cterm"/>
    <property type="match status" value="1"/>
</dbReference>
<evidence type="ECO:0000259" key="14">
    <source>
        <dbReference type="PROSITE" id="PS51672"/>
    </source>
</evidence>
<feature type="region of interest" description="Disordered" evidence="13">
    <location>
        <begin position="1"/>
        <end position="40"/>
    </location>
</feature>
<dbReference type="NCBIfam" id="NF006674">
    <property type="entry name" value="PRK09224.1"/>
    <property type="match status" value="1"/>
</dbReference>
<evidence type="ECO:0000256" key="3">
    <source>
        <dbReference type="ARBA" id="ARBA00004810"/>
    </source>
</evidence>
<accession>A0A0L0UZB4</accession>
<sequence length="573" mass="62366">MHSPVPPTANSLQPALPSPKDDSSHPGPPSHMYGRIPERQLLPDGTPDYIQLILSSKVYEVVKETPITHAVNLSDRFGVWIGMKREDLQPVFSFKIRGAYNLMAHLGPEEKINGVIASSAGNHAQGVAMSAKSLGIKATIVMPLATPAIKYRNVGRLGSTVVLHGNDFDEAKRECNRLATENKLTNIPPFDDPHVIAGQGTIGLEILNQVDMHSLDAIFVCVGGGGLLAGIAAYVKKIGPPGLKVIGVECIDQPAMTESLATSTRLTLNEVGLFSDGTAVRVVGEETFRLCRALVDEMILVTNDELCAAIKDVFEDTRSIPEPAGALAVAGVKRYVLQNKLIGSGKRFVSIVSGANMDFDRLRFVAERADLGEQREALLSVVVPERPGSFVKLHSYLHPRPVTEFSYRFSGTSQAFIFVSFRLTSLSSSSTLTPGEARQQEIEGILKAVSDDPLGMNARDISNNEMAKSHARYLIGGRVAVENERLISFAFPERPGALRKFLVVLSGAESDSSKFNITLFHYRNHGNDLSKVLAGIQVPPAEQGNFENFLTKLGYPFTDETENEVYKEFLLAK</sequence>
<comment type="catalytic activity">
    <reaction evidence="1 12">
        <text>L-threonine = 2-oxobutanoate + NH4(+)</text>
        <dbReference type="Rhea" id="RHEA:22108"/>
        <dbReference type="ChEBI" id="CHEBI:16763"/>
        <dbReference type="ChEBI" id="CHEBI:28938"/>
        <dbReference type="ChEBI" id="CHEBI:57926"/>
        <dbReference type="EC" id="4.3.1.19"/>
    </reaction>
</comment>
<dbReference type="EC" id="4.3.1.19" evidence="12"/>
<dbReference type="CDD" id="cd01562">
    <property type="entry name" value="Thr-dehyd"/>
    <property type="match status" value="1"/>
</dbReference>
<dbReference type="InterPro" id="IPR005787">
    <property type="entry name" value="Thr_deHydtase_biosynth"/>
</dbReference>
<dbReference type="Pfam" id="PF00291">
    <property type="entry name" value="PALP"/>
    <property type="match status" value="1"/>
</dbReference>
<protein>
    <recommendedName>
        <fullName evidence="12">Threonine dehydratase</fullName>
        <ecNumber evidence="12">4.3.1.19</ecNumber>
    </recommendedName>
    <alternativeName>
        <fullName evidence="12">Threonine deaminase</fullName>
    </alternativeName>
</protein>
<keyword evidence="16" id="KW-1185">Reference proteome</keyword>
<dbReference type="InterPro" id="IPR000634">
    <property type="entry name" value="Ser/Thr_deHydtase_PyrdxlP-BS"/>
</dbReference>
<dbReference type="InterPro" id="IPR001721">
    <property type="entry name" value="TD_ACT-like"/>
</dbReference>
<dbReference type="GO" id="GO:0004794">
    <property type="term" value="F:threonine deaminase activity"/>
    <property type="evidence" value="ECO:0007669"/>
    <property type="project" value="UniProtKB-UniRule"/>
</dbReference>
<comment type="caution">
    <text evidence="15">The sequence shown here is derived from an EMBL/GenBank/DDBJ whole genome shotgun (WGS) entry which is preliminary data.</text>
</comment>
<keyword evidence="10 12" id="KW-0456">Lyase</keyword>
<keyword evidence="8" id="KW-0677">Repeat</keyword>
<keyword evidence="11 12" id="KW-0100">Branched-chain amino acid biosynthesis</keyword>
<dbReference type="PANTHER" id="PTHR48078:SF11">
    <property type="entry name" value="THREONINE DEHYDRATASE, MITOCHONDRIAL"/>
    <property type="match status" value="1"/>
</dbReference>
<dbReference type="Proteomes" id="UP000054564">
    <property type="component" value="Unassembled WGS sequence"/>
</dbReference>
<dbReference type="InterPro" id="IPR038110">
    <property type="entry name" value="TD_ACT-like_sf"/>
</dbReference>
<evidence type="ECO:0000256" key="6">
    <source>
        <dbReference type="ARBA" id="ARBA00022605"/>
    </source>
</evidence>
<evidence type="ECO:0000256" key="11">
    <source>
        <dbReference type="ARBA" id="ARBA00023304"/>
    </source>
</evidence>
<dbReference type="GO" id="GO:0006567">
    <property type="term" value="P:L-threonine catabolic process"/>
    <property type="evidence" value="ECO:0007669"/>
    <property type="project" value="TreeGrafter"/>
</dbReference>
<evidence type="ECO:0000256" key="12">
    <source>
        <dbReference type="RuleBase" id="RU362012"/>
    </source>
</evidence>
<dbReference type="FunFam" id="3.40.1020.10:FF:000001">
    <property type="entry name" value="L-threonine dehydratase"/>
    <property type="match status" value="1"/>
</dbReference>
<evidence type="ECO:0000256" key="4">
    <source>
        <dbReference type="ARBA" id="ARBA00010869"/>
    </source>
</evidence>
<dbReference type="FunFam" id="3.40.50.1100:FF:000008">
    <property type="entry name" value="L-threonine dehydratase"/>
    <property type="match status" value="1"/>
</dbReference>
<dbReference type="SUPFAM" id="SSF53686">
    <property type="entry name" value="Tryptophan synthase beta subunit-like PLP-dependent enzymes"/>
    <property type="match status" value="1"/>
</dbReference>
<dbReference type="InterPro" id="IPR045865">
    <property type="entry name" value="ACT-like_dom_sf"/>
</dbReference>
<dbReference type="Gene3D" id="3.40.1020.10">
    <property type="entry name" value="Biosynthetic Threonine Deaminase, Domain 3"/>
    <property type="match status" value="1"/>
</dbReference>
<evidence type="ECO:0000256" key="1">
    <source>
        <dbReference type="ARBA" id="ARBA00001274"/>
    </source>
</evidence>
<evidence type="ECO:0000256" key="10">
    <source>
        <dbReference type="ARBA" id="ARBA00023239"/>
    </source>
</evidence>
<dbReference type="AlphaFoldDB" id="A0A0L0UZB4"/>
<dbReference type="PROSITE" id="PS51672">
    <property type="entry name" value="ACT_LIKE"/>
    <property type="match status" value="1"/>
</dbReference>
<evidence type="ECO:0000256" key="8">
    <source>
        <dbReference type="ARBA" id="ARBA00022737"/>
    </source>
</evidence>
<organism evidence="15 16">
    <name type="scientific">Puccinia striiformis f. sp. tritici PST-78</name>
    <dbReference type="NCBI Taxonomy" id="1165861"/>
    <lineage>
        <taxon>Eukaryota</taxon>
        <taxon>Fungi</taxon>
        <taxon>Dikarya</taxon>
        <taxon>Basidiomycota</taxon>
        <taxon>Pucciniomycotina</taxon>
        <taxon>Pucciniomycetes</taxon>
        <taxon>Pucciniales</taxon>
        <taxon>Pucciniaceae</taxon>
        <taxon>Puccinia</taxon>
    </lineage>
</organism>
<feature type="domain" description="ACT-like" evidence="14">
    <location>
        <begin position="485"/>
        <end position="562"/>
    </location>
</feature>
<dbReference type="EMBL" id="AJIL01000166">
    <property type="protein sequence ID" value="KNE92365.1"/>
    <property type="molecule type" value="Genomic_DNA"/>
</dbReference>
<dbReference type="PROSITE" id="PS00165">
    <property type="entry name" value="DEHYDRATASE_SER_THR"/>
    <property type="match status" value="1"/>
</dbReference>
<dbReference type="Gene3D" id="3.40.50.1100">
    <property type="match status" value="2"/>
</dbReference>
<dbReference type="SUPFAM" id="SSF55021">
    <property type="entry name" value="ACT-like"/>
    <property type="match status" value="1"/>
</dbReference>
<dbReference type="InterPro" id="IPR050147">
    <property type="entry name" value="Ser/Thr_Dehydratase"/>
</dbReference>
<dbReference type="InterPro" id="IPR001926">
    <property type="entry name" value="TrpB-like_PALP"/>
</dbReference>
<evidence type="ECO:0000256" key="9">
    <source>
        <dbReference type="ARBA" id="ARBA00022898"/>
    </source>
</evidence>
<comment type="subunit">
    <text evidence="5">Homotetramer.</text>
</comment>
<evidence type="ECO:0000313" key="16">
    <source>
        <dbReference type="Proteomes" id="UP000054564"/>
    </source>
</evidence>
<dbReference type="Pfam" id="PF00585">
    <property type="entry name" value="Thr_dehydrat_C"/>
    <property type="match status" value="2"/>
</dbReference>
<dbReference type="OrthoDB" id="4418812at2759"/>
<keyword evidence="9 12" id="KW-0663">Pyridoxal phosphate</keyword>
<keyword evidence="7 12" id="KW-0412">Isoleucine biosynthesis</keyword>
<dbReference type="GO" id="GO:0009097">
    <property type="term" value="P:isoleucine biosynthetic process"/>
    <property type="evidence" value="ECO:0007669"/>
    <property type="project" value="UniProtKB-UniRule"/>
</dbReference>